<evidence type="ECO:0000256" key="3">
    <source>
        <dbReference type="ARBA" id="ARBA00022475"/>
    </source>
</evidence>
<dbReference type="PANTHER" id="PTHR30250:SF10">
    <property type="entry name" value="LIPOPOLYSACCHARIDE BIOSYNTHESIS PROTEIN WZXC"/>
    <property type="match status" value="1"/>
</dbReference>
<dbReference type="RefSeq" id="WP_311771008.1">
    <property type="nucleotide sequence ID" value="NZ_JACHJQ010000002.1"/>
</dbReference>
<feature type="transmembrane region" description="Helical" evidence="7">
    <location>
        <begin position="325"/>
        <end position="343"/>
    </location>
</feature>
<feature type="transmembrane region" description="Helical" evidence="7">
    <location>
        <begin position="80"/>
        <end position="110"/>
    </location>
</feature>
<dbReference type="PANTHER" id="PTHR30250">
    <property type="entry name" value="PST FAMILY PREDICTED COLANIC ACID TRANSPORTER"/>
    <property type="match status" value="1"/>
</dbReference>
<dbReference type="GO" id="GO:0005886">
    <property type="term" value="C:plasma membrane"/>
    <property type="evidence" value="ECO:0007669"/>
    <property type="project" value="UniProtKB-SubCell"/>
</dbReference>
<gene>
    <name evidence="8" type="ORF">FHR82_002165</name>
</gene>
<feature type="transmembrane region" description="Helical" evidence="7">
    <location>
        <begin position="412"/>
        <end position="432"/>
    </location>
</feature>
<feature type="transmembrane region" description="Helical" evidence="7">
    <location>
        <begin position="12"/>
        <end position="34"/>
    </location>
</feature>
<evidence type="ECO:0000256" key="5">
    <source>
        <dbReference type="ARBA" id="ARBA00022989"/>
    </source>
</evidence>
<evidence type="ECO:0000256" key="4">
    <source>
        <dbReference type="ARBA" id="ARBA00022692"/>
    </source>
</evidence>
<keyword evidence="5 7" id="KW-1133">Transmembrane helix</keyword>
<feature type="transmembrane region" description="Helical" evidence="7">
    <location>
        <begin position="147"/>
        <end position="166"/>
    </location>
</feature>
<feature type="transmembrane region" description="Helical" evidence="7">
    <location>
        <begin position="253"/>
        <end position="272"/>
    </location>
</feature>
<name>A0A7W7Q303_9PSEU</name>
<feature type="transmembrane region" description="Helical" evidence="7">
    <location>
        <begin position="293"/>
        <end position="313"/>
    </location>
</feature>
<feature type="transmembrane region" description="Helical" evidence="7">
    <location>
        <begin position="208"/>
        <end position="233"/>
    </location>
</feature>
<feature type="transmembrane region" description="Helical" evidence="7">
    <location>
        <begin position="172"/>
        <end position="196"/>
    </location>
</feature>
<dbReference type="Proteomes" id="UP000520767">
    <property type="component" value="Unassembled WGS sequence"/>
</dbReference>
<comment type="subcellular location">
    <subcellularLocation>
        <location evidence="1">Cell membrane</location>
        <topology evidence="1">Multi-pass membrane protein</topology>
    </subcellularLocation>
</comment>
<keyword evidence="4 7" id="KW-0812">Transmembrane</keyword>
<sequence length="482" mass="48621">MTAGIGSHAVRGTLWLGLVNLVSKGSQVVVTLVLAATLTEGGLGSVALAVAVVNIGQVIQAMGVYDVIGRTERDPDRLAGTVLTLSVGTGLALAAVLVAAAAPVAALLGAPDAAPLVRLAAVSLPFTAAGGVQMAVMHRRLDFRRRLLPDAGSAVLGAAVTVVLAVTGAGPVALVAGLLCTAVAQPVLGAVVGVPPRPAWDAGAAREALGWIAVVGPAALVAIVLVNVDYLAIGHVLGPAAVGVYSLAYRIAWVPYIMVAIVLAAVAFPVYTKLVRDGDRAALPAATARFTRATLVVTAGLYLVIALLADRVVLLGDRWAPATPVLVLLCAYGLAISLLQSWYQVIKAAGQARCYLLLEVTHLVSLGAALVLVTRHGMVAVAAAQVAAAWLLVVLTWCVLTRLALAFPTAELAAMTAAVLGAAVPCVAVAVLADRLFGPPGTVAGVLAEALALVVAYAGGSLLTQRAAVRELRALTLAGGGR</sequence>
<feature type="transmembrane region" description="Helical" evidence="7">
    <location>
        <begin position="46"/>
        <end position="68"/>
    </location>
</feature>
<reference evidence="8 9" key="1">
    <citation type="submission" date="2020-08" db="EMBL/GenBank/DDBJ databases">
        <title>Genomic Encyclopedia of Type Strains, Phase III (KMG-III): the genomes of soil and plant-associated and newly described type strains.</title>
        <authorList>
            <person name="Whitman W."/>
        </authorList>
    </citation>
    <scope>NUCLEOTIDE SEQUENCE [LARGE SCALE GENOMIC DNA]</scope>
    <source>
        <strain evidence="8 9">CECT 8960</strain>
    </source>
</reference>
<feature type="transmembrane region" description="Helical" evidence="7">
    <location>
        <begin position="116"/>
        <end position="135"/>
    </location>
</feature>
<comment type="caution">
    <text evidence="8">The sequence shown here is derived from an EMBL/GenBank/DDBJ whole genome shotgun (WGS) entry which is preliminary data.</text>
</comment>
<protein>
    <submittedName>
        <fullName evidence="8">PST family polysaccharide transporter</fullName>
    </submittedName>
</protein>
<evidence type="ECO:0000256" key="1">
    <source>
        <dbReference type="ARBA" id="ARBA00004651"/>
    </source>
</evidence>
<accession>A0A7W7Q303</accession>
<evidence type="ECO:0000256" key="7">
    <source>
        <dbReference type="SAM" id="Phobius"/>
    </source>
</evidence>
<evidence type="ECO:0000256" key="2">
    <source>
        <dbReference type="ARBA" id="ARBA00007430"/>
    </source>
</evidence>
<dbReference type="Pfam" id="PF13440">
    <property type="entry name" value="Polysacc_synt_3"/>
    <property type="match status" value="1"/>
</dbReference>
<dbReference type="InterPro" id="IPR050833">
    <property type="entry name" value="Poly_Biosynth_Transport"/>
</dbReference>
<feature type="transmembrane region" description="Helical" evidence="7">
    <location>
        <begin position="355"/>
        <end position="373"/>
    </location>
</feature>
<organism evidence="8 9">
    <name type="scientific">Actinophytocola algeriensis</name>
    <dbReference type="NCBI Taxonomy" id="1768010"/>
    <lineage>
        <taxon>Bacteria</taxon>
        <taxon>Bacillati</taxon>
        <taxon>Actinomycetota</taxon>
        <taxon>Actinomycetes</taxon>
        <taxon>Pseudonocardiales</taxon>
        <taxon>Pseudonocardiaceae</taxon>
    </lineage>
</organism>
<proteinExistence type="inferred from homology"/>
<keyword evidence="3" id="KW-1003">Cell membrane</keyword>
<feature type="transmembrane region" description="Helical" evidence="7">
    <location>
        <begin position="379"/>
        <end position="400"/>
    </location>
</feature>
<feature type="transmembrane region" description="Helical" evidence="7">
    <location>
        <begin position="444"/>
        <end position="463"/>
    </location>
</feature>
<evidence type="ECO:0000313" key="9">
    <source>
        <dbReference type="Proteomes" id="UP000520767"/>
    </source>
</evidence>
<evidence type="ECO:0000313" key="8">
    <source>
        <dbReference type="EMBL" id="MBB4905948.1"/>
    </source>
</evidence>
<keyword evidence="9" id="KW-1185">Reference proteome</keyword>
<comment type="similarity">
    <text evidence="2">Belongs to the polysaccharide synthase family.</text>
</comment>
<dbReference type="AlphaFoldDB" id="A0A7W7Q303"/>
<keyword evidence="6 7" id="KW-0472">Membrane</keyword>
<evidence type="ECO:0000256" key="6">
    <source>
        <dbReference type="ARBA" id="ARBA00023136"/>
    </source>
</evidence>
<dbReference type="EMBL" id="JACHJQ010000002">
    <property type="protein sequence ID" value="MBB4905948.1"/>
    <property type="molecule type" value="Genomic_DNA"/>
</dbReference>